<dbReference type="AlphaFoldDB" id="A0A6L6QGJ8"/>
<evidence type="ECO:0000256" key="2">
    <source>
        <dbReference type="RuleBase" id="RU362097"/>
    </source>
</evidence>
<keyword evidence="2" id="KW-0732">Signal</keyword>
<organism evidence="4 5">
    <name type="scientific">Massilia eburnea</name>
    <dbReference type="NCBI Taxonomy" id="1776165"/>
    <lineage>
        <taxon>Bacteria</taxon>
        <taxon>Pseudomonadati</taxon>
        <taxon>Pseudomonadota</taxon>
        <taxon>Betaproteobacteria</taxon>
        <taxon>Burkholderiales</taxon>
        <taxon>Oxalobacteraceae</taxon>
        <taxon>Telluria group</taxon>
        <taxon>Massilia</taxon>
    </lineage>
</organism>
<dbReference type="Gene3D" id="1.20.1600.10">
    <property type="entry name" value="Outer membrane efflux proteins (OEP)"/>
    <property type="match status" value="1"/>
</dbReference>
<reference evidence="4 5" key="1">
    <citation type="submission" date="2019-11" db="EMBL/GenBank/DDBJ databases">
        <title>Type strains purchased from KCTC, JCM and DSMZ.</title>
        <authorList>
            <person name="Lu H."/>
        </authorList>
    </citation>
    <scope>NUCLEOTIDE SEQUENCE [LARGE SCALE GENOMIC DNA]</scope>
    <source>
        <strain evidence="4 5">JCM 31587</strain>
    </source>
</reference>
<keyword evidence="2" id="KW-0449">Lipoprotein</keyword>
<dbReference type="Proteomes" id="UP000472320">
    <property type="component" value="Unassembled WGS sequence"/>
</dbReference>
<gene>
    <name evidence="4" type="ORF">GM658_09335</name>
</gene>
<keyword evidence="2" id="KW-1134">Transmembrane beta strand</keyword>
<dbReference type="SUPFAM" id="SSF56954">
    <property type="entry name" value="Outer membrane efflux proteins (OEP)"/>
    <property type="match status" value="1"/>
</dbReference>
<dbReference type="GO" id="GO:0015562">
    <property type="term" value="F:efflux transmembrane transporter activity"/>
    <property type="evidence" value="ECO:0007669"/>
    <property type="project" value="InterPro"/>
</dbReference>
<name>A0A6L6QGJ8_9BURK</name>
<dbReference type="RefSeq" id="WP_155453754.1">
    <property type="nucleotide sequence ID" value="NZ_WNKX01000006.1"/>
</dbReference>
<feature type="signal peptide" evidence="2">
    <location>
        <begin position="1"/>
        <end position="29"/>
    </location>
</feature>
<proteinExistence type="inferred from homology"/>
<evidence type="ECO:0000256" key="3">
    <source>
        <dbReference type="SAM" id="Coils"/>
    </source>
</evidence>
<keyword evidence="5" id="KW-1185">Reference proteome</keyword>
<dbReference type="OrthoDB" id="9770517at2"/>
<dbReference type="InterPro" id="IPR010131">
    <property type="entry name" value="MdtP/NodT-like"/>
</dbReference>
<feature type="chain" id="PRO_5027141960" evidence="2">
    <location>
        <begin position="30"/>
        <end position="467"/>
    </location>
</feature>
<feature type="coiled-coil region" evidence="3">
    <location>
        <begin position="373"/>
        <end position="400"/>
    </location>
</feature>
<protein>
    <submittedName>
        <fullName evidence="4">Efflux transporter outer membrane subunit</fullName>
    </submittedName>
</protein>
<evidence type="ECO:0000256" key="1">
    <source>
        <dbReference type="ARBA" id="ARBA00007613"/>
    </source>
</evidence>
<accession>A0A6L6QGJ8</accession>
<dbReference type="PANTHER" id="PTHR30203:SF29">
    <property type="entry name" value="PROTEIN CYAE"/>
    <property type="match status" value="1"/>
</dbReference>
<evidence type="ECO:0000313" key="5">
    <source>
        <dbReference type="Proteomes" id="UP000472320"/>
    </source>
</evidence>
<keyword evidence="2" id="KW-0472">Membrane</keyword>
<dbReference type="GO" id="GO:0005886">
    <property type="term" value="C:plasma membrane"/>
    <property type="evidence" value="ECO:0007669"/>
    <property type="project" value="UniProtKB-SubCell"/>
</dbReference>
<evidence type="ECO:0000313" key="4">
    <source>
        <dbReference type="EMBL" id="MTW10806.1"/>
    </source>
</evidence>
<dbReference type="NCBIfam" id="TIGR01845">
    <property type="entry name" value="outer_NodT"/>
    <property type="match status" value="1"/>
</dbReference>
<comment type="similarity">
    <text evidence="1 2">Belongs to the outer membrane factor (OMF) (TC 1.B.17) family.</text>
</comment>
<dbReference type="PANTHER" id="PTHR30203">
    <property type="entry name" value="OUTER MEMBRANE CATION EFFLUX PROTEIN"/>
    <property type="match status" value="1"/>
</dbReference>
<keyword evidence="3" id="KW-0175">Coiled coil</keyword>
<dbReference type="Pfam" id="PF02321">
    <property type="entry name" value="OEP"/>
    <property type="match status" value="2"/>
</dbReference>
<keyword evidence="2" id="KW-0564">Palmitate</keyword>
<comment type="subcellular location">
    <subcellularLocation>
        <location evidence="2">Cell membrane</location>
        <topology evidence="2">Lipid-anchor</topology>
    </subcellularLocation>
</comment>
<dbReference type="EMBL" id="WNKX01000006">
    <property type="protein sequence ID" value="MTW10806.1"/>
    <property type="molecule type" value="Genomic_DNA"/>
</dbReference>
<dbReference type="PROSITE" id="PS51257">
    <property type="entry name" value="PROKAR_LIPOPROTEIN"/>
    <property type="match status" value="1"/>
</dbReference>
<sequence length="467" mass="49344">MKRYQVPLTMVTVLALSACGITGPAAKVAADAPQQWQAPLPHNGSTGELASWWQSQSDPLLVQLIEAAQAASPTIASAQARFAAASAERTAAGAALAPSLIGVLSSTRMSQQSVNAPMNTTTTLLAQAQWEIDLFGGGRARRNAAIARHLGAQAGWHEARVTVAAETANQYYSLRACEKLLTVARMDAASRAHTARLTDITTKAGFQSPSANALARASAADGNNRALAQRAACDSELKVLVALTAIPEPDLRARLAESAAGAVLSPAAGIAIDSMPAQILEQRPDVFNAAQEVAAASYDVAGARAQRWPHLGLGGSIGRGRLHVEGQDISANVWTLGPLQMTLPIIDWGVRRANVEAARARYKAAVSSYKASVRQAVSEIEQALVALQSTQERAEDAQVALEGYRSFFTATEERYKNGLASLLELEDARRTRLAAENTVVNLQRERSAAWIALYRAAGGGWTAPAAQ</sequence>
<dbReference type="InterPro" id="IPR003423">
    <property type="entry name" value="OMP_efflux"/>
</dbReference>
<comment type="caution">
    <text evidence="4">The sequence shown here is derived from an EMBL/GenBank/DDBJ whole genome shotgun (WGS) entry which is preliminary data.</text>
</comment>
<keyword evidence="2" id="KW-0812">Transmembrane</keyword>
<dbReference type="Gene3D" id="2.20.200.10">
    <property type="entry name" value="Outer membrane efflux proteins (OEP)"/>
    <property type="match status" value="1"/>
</dbReference>